<dbReference type="InterPro" id="IPR000244">
    <property type="entry name" value="Ribosomal_bL9"/>
</dbReference>
<name>A0ABY5J0Q4_9BACT</name>
<comment type="similarity">
    <text evidence="1 7">Belongs to the bacterial ribosomal protein bL9 family.</text>
</comment>
<keyword evidence="2 7" id="KW-0699">rRNA-binding</keyword>
<evidence type="ECO:0000313" key="11">
    <source>
        <dbReference type="Proteomes" id="UP001059576"/>
    </source>
</evidence>
<evidence type="ECO:0000256" key="2">
    <source>
        <dbReference type="ARBA" id="ARBA00022730"/>
    </source>
</evidence>
<evidence type="ECO:0000313" key="10">
    <source>
        <dbReference type="EMBL" id="UUD36842.1"/>
    </source>
</evidence>
<dbReference type="NCBIfam" id="TIGR00158">
    <property type="entry name" value="L9"/>
    <property type="match status" value="1"/>
</dbReference>
<dbReference type="Proteomes" id="UP001059576">
    <property type="component" value="Chromosome"/>
</dbReference>
<dbReference type="Pfam" id="PF03948">
    <property type="entry name" value="Ribosomal_L9_C"/>
    <property type="match status" value="1"/>
</dbReference>
<reference evidence="10" key="1">
    <citation type="submission" date="2022-07" db="EMBL/GenBank/DDBJ databases">
        <title>Complete genome of Mycoplasma equigenitalium type strain T37.</title>
        <authorList>
            <person name="Spergser J."/>
        </authorList>
    </citation>
    <scope>NUCLEOTIDE SEQUENCE</scope>
    <source>
        <strain evidence="10">T37</strain>
    </source>
</reference>
<evidence type="ECO:0000259" key="9">
    <source>
        <dbReference type="PROSITE" id="PS00651"/>
    </source>
</evidence>
<evidence type="ECO:0000256" key="3">
    <source>
        <dbReference type="ARBA" id="ARBA00022884"/>
    </source>
</evidence>
<evidence type="ECO:0000256" key="1">
    <source>
        <dbReference type="ARBA" id="ARBA00010605"/>
    </source>
</evidence>
<dbReference type="InterPro" id="IPR020070">
    <property type="entry name" value="Ribosomal_bL9_N"/>
</dbReference>
<sequence length="155" mass="17685">MKVILIKDCKDGKANQVIEVSNGYATNFLIKNKFAVAYNPTTEKILKHKLQDLNENETKNRENATELKKNIEEKAKFVYELETNIDANGNLNVHGSVSSKHLLQDLQNLGFEIKKAQIEIHNIKTLGLHDIKINLYKDIFAKITIEVKSHGRQSK</sequence>
<gene>
    <name evidence="7 10" type="primary">rplI</name>
    <name evidence="10" type="ORF">NPA09_03005</name>
</gene>
<dbReference type="SUPFAM" id="SSF55653">
    <property type="entry name" value="Ribosomal protein L9 C-domain"/>
    <property type="match status" value="1"/>
</dbReference>
<dbReference type="Gene3D" id="3.10.430.100">
    <property type="entry name" value="Ribosomal protein L9, C-terminal domain"/>
    <property type="match status" value="1"/>
</dbReference>
<comment type="function">
    <text evidence="7">Binds to the 23S rRNA.</text>
</comment>
<dbReference type="Gene3D" id="3.40.5.10">
    <property type="entry name" value="Ribosomal protein L9, N-terminal domain"/>
    <property type="match status" value="1"/>
</dbReference>
<feature type="coiled-coil region" evidence="8">
    <location>
        <begin position="47"/>
        <end position="74"/>
    </location>
</feature>
<dbReference type="PANTHER" id="PTHR21368">
    <property type="entry name" value="50S RIBOSOMAL PROTEIN L9"/>
    <property type="match status" value="1"/>
</dbReference>
<dbReference type="HAMAP" id="MF_00503">
    <property type="entry name" value="Ribosomal_bL9"/>
    <property type="match status" value="1"/>
</dbReference>
<dbReference type="EMBL" id="CP101808">
    <property type="protein sequence ID" value="UUD36842.1"/>
    <property type="molecule type" value="Genomic_DNA"/>
</dbReference>
<dbReference type="Pfam" id="PF01281">
    <property type="entry name" value="Ribosomal_L9_N"/>
    <property type="match status" value="1"/>
</dbReference>
<feature type="domain" description="Ribosomal protein L9" evidence="9">
    <location>
        <begin position="12"/>
        <end position="39"/>
    </location>
</feature>
<evidence type="ECO:0000256" key="6">
    <source>
        <dbReference type="ARBA" id="ARBA00035292"/>
    </source>
</evidence>
<dbReference type="InterPro" id="IPR036935">
    <property type="entry name" value="Ribosomal_bL9_N_sf"/>
</dbReference>
<dbReference type="InterPro" id="IPR020594">
    <property type="entry name" value="Ribosomal_bL9_bac/chp"/>
</dbReference>
<dbReference type="RefSeq" id="WP_129722984.1">
    <property type="nucleotide sequence ID" value="NZ_CP101808.1"/>
</dbReference>
<dbReference type="PROSITE" id="PS00651">
    <property type="entry name" value="RIBOSOMAL_L9"/>
    <property type="match status" value="1"/>
</dbReference>
<dbReference type="InterPro" id="IPR036791">
    <property type="entry name" value="Ribosomal_bL9_C_sf"/>
</dbReference>
<keyword evidence="8" id="KW-0175">Coiled coil</keyword>
<dbReference type="GO" id="GO:0005840">
    <property type="term" value="C:ribosome"/>
    <property type="evidence" value="ECO:0007669"/>
    <property type="project" value="UniProtKB-KW"/>
</dbReference>
<keyword evidence="11" id="KW-1185">Reference proteome</keyword>
<evidence type="ECO:0000256" key="8">
    <source>
        <dbReference type="SAM" id="Coils"/>
    </source>
</evidence>
<protein>
    <recommendedName>
        <fullName evidence="6 7">Large ribosomal subunit protein bL9</fullName>
    </recommendedName>
</protein>
<organism evidence="10 11">
    <name type="scientific">Mycoplasmopsis equigenitalium</name>
    <dbReference type="NCBI Taxonomy" id="114883"/>
    <lineage>
        <taxon>Bacteria</taxon>
        <taxon>Bacillati</taxon>
        <taxon>Mycoplasmatota</taxon>
        <taxon>Mycoplasmoidales</taxon>
        <taxon>Metamycoplasmataceae</taxon>
        <taxon>Mycoplasmopsis</taxon>
    </lineage>
</organism>
<dbReference type="InterPro" id="IPR009027">
    <property type="entry name" value="Ribosomal_bL9/RNase_H1_N"/>
</dbReference>
<evidence type="ECO:0000256" key="7">
    <source>
        <dbReference type="HAMAP-Rule" id="MF_00503"/>
    </source>
</evidence>
<dbReference type="SUPFAM" id="SSF55658">
    <property type="entry name" value="L9 N-domain-like"/>
    <property type="match status" value="1"/>
</dbReference>
<keyword evidence="4 7" id="KW-0689">Ribosomal protein</keyword>
<accession>A0ABY5J0Q4</accession>
<evidence type="ECO:0000256" key="4">
    <source>
        <dbReference type="ARBA" id="ARBA00022980"/>
    </source>
</evidence>
<evidence type="ECO:0000256" key="5">
    <source>
        <dbReference type="ARBA" id="ARBA00023274"/>
    </source>
</evidence>
<keyword evidence="5 7" id="KW-0687">Ribonucleoprotein</keyword>
<keyword evidence="3 7" id="KW-0694">RNA-binding</keyword>
<proteinExistence type="inferred from homology"/>
<dbReference type="InterPro" id="IPR020069">
    <property type="entry name" value="Ribosomal_bL9_C"/>
</dbReference>